<keyword evidence="2" id="KW-0560">Oxidoreductase</keyword>
<dbReference type="GO" id="GO:0004497">
    <property type="term" value="F:monooxygenase activity"/>
    <property type="evidence" value="ECO:0007669"/>
    <property type="project" value="UniProtKB-KW"/>
</dbReference>
<dbReference type="EMBL" id="WBWS01000001">
    <property type="protein sequence ID" value="KAB2773410.1"/>
    <property type="molecule type" value="Genomic_DNA"/>
</dbReference>
<sequence length="99" mass="11168">MLLIVGTVRLPPENLAEAREAMQRMILASRAENGCIAYSYAADILEPGLIHVKEMWRDRASLDRHFASPHIAEWRAAWPELGIGDRNLVVYEVGEPQIT</sequence>
<dbReference type="PANTHER" id="PTHR33336:SF3">
    <property type="entry name" value="ABM DOMAIN-CONTAINING PROTEIN"/>
    <property type="match status" value="1"/>
</dbReference>
<comment type="caution">
    <text evidence="2">The sequence shown here is derived from an EMBL/GenBank/DDBJ whole genome shotgun (WGS) entry which is preliminary data.</text>
</comment>
<dbReference type="SUPFAM" id="SSF54909">
    <property type="entry name" value="Dimeric alpha+beta barrel"/>
    <property type="match status" value="1"/>
</dbReference>
<evidence type="ECO:0000313" key="3">
    <source>
        <dbReference type="Proteomes" id="UP000481876"/>
    </source>
</evidence>
<evidence type="ECO:0000259" key="1">
    <source>
        <dbReference type="PROSITE" id="PS51725"/>
    </source>
</evidence>
<feature type="domain" description="ABM" evidence="1">
    <location>
        <begin position="2"/>
        <end position="90"/>
    </location>
</feature>
<accession>A0A6I0DI54</accession>
<dbReference type="InterPro" id="IPR050744">
    <property type="entry name" value="AI-2_Isomerase_LsrG"/>
</dbReference>
<dbReference type="RefSeq" id="WP_151614902.1">
    <property type="nucleotide sequence ID" value="NZ_JAODZT010000001.1"/>
</dbReference>
<evidence type="ECO:0000313" key="2">
    <source>
        <dbReference type="EMBL" id="KAB2773410.1"/>
    </source>
</evidence>
<dbReference type="InterPro" id="IPR011008">
    <property type="entry name" value="Dimeric_a/b-barrel"/>
</dbReference>
<dbReference type="PROSITE" id="PS51725">
    <property type="entry name" value="ABM"/>
    <property type="match status" value="1"/>
</dbReference>
<reference evidence="2 3" key="1">
    <citation type="submission" date="2019-09" db="EMBL/GenBank/DDBJ databases">
        <title>Taxonomic organization of the family Brucellaceae based on a phylogenomic approach.</title>
        <authorList>
            <person name="Leclercq S."/>
            <person name="Cloeckaert A."/>
            <person name="Zygmunt M.S."/>
        </authorList>
    </citation>
    <scope>NUCLEOTIDE SEQUENCE [LARGE SCALE GENOMIC DNA]</scope>
    <source>
        <strain evidence="2 3">LMG 3313</strain>
    </source>
</reference>
<dbReference type="Gene3D" id="3.30.70.100">
    <property type="match status" value="1"/>
</dbReference>
<protein>
    <submittedName>
        <fullName evidence="2">Antibiotic biosynthesis monooxygenase</fullName>
    </submittedName>
</protein>
<name>A0A6I0DI54_BRUAN</name>
<proteinExistence type="predicted"/>
<dbReference type="Pfam" id="PF03992">
    <property type="entry name" value="ABM"/>
    <property type="match status" value="1"/>
</dbReference>
<dbReference type="InterPro" id="IPR007138">
    <property type="entry name" value="ABM_dom"/>
</dbReference>
<keyword evidence="2" id="KW-0503">Monooxygenase</keyword>
<dbReference type="PANTHER" id="PTHR33336">
    <property type="entry name" value="QUINOL MONOOXYGENASE YGIN-RELATED"/>
    <property type="match status" value="1"/>
</dbReference>
<dbReference type="Proteomes" id="UP000481876">
    <property type="component" value="Unassembled WGS sequence"/>
</dbReference>
<dbReference type="AlphaFoldDB" id="A0A6I0DI54"/>
<organism evidence="2 3">
    <name type="scientific">Brucella anthropi</name>
    <name type="common">Ochrobactrum anthropi</name>
    <dbReference type="NCBI Taxonomy" id="529"/>
    <lineage>
        <taxon>Bacteria</taxon>
        <taxon>Pseudomonadati</taxon>
        <taxon>Pseudomonadota</taxon>
        <taxon>Alphaproteobacteria</taxon>
        <taxon>Hyphomicrobiales</taxon>
        <taxon>Brucellaceae</taxon>
        <taxon>Brucella/Ochrobactrum group</taxon>
        <taxon>Brucella</taxon>
    </lineage>
</organism>
<gene>
    <name evidence="2" type="ORF">F9L04_00810</name>
</gene>